<accession>A0ABY4CIW0</accession>
<proteinExistence type="predicted"/>
<keyword evidence="2" id="KW-1185">Reference proteome</keyword>
<evidence type="ECO:0000313" key="1">
    <source>
        <dbReference type="EMBL" id="UOF89959.1"/>
    </source>
</evidence>
<dbReference type="Pfam" id="PF09388">
    <property type="entry name" value="SpoOE-like"/>
    <property type="match status" value="1"/>
</dbReference>
<dbReference type="Gene3D" id="4.10.280.10">
    <property type="entry name" value="Helix-loop-helix DNA-binding domain"/>
    <property type="match status" value="1"/>
</dbReference>
<dbReference type="RefSeq" id="WP_347436654.1">
    <property type="nucleotide sequence ID" value="NZ_CP089291.1"/>
</dbReference>
<gene>
    <name evidence="1" type="ORF">LSG31_19150</name>
</gene>
<dbReference type="InterPro" id="IPR037208">
    <property type="entry name" value="Spo0E-like_sf"/>
</dbReference>
<dbReference type="SUPFAM" id="SSF140500">
    <property type="entry name" value="BAS1536-like"/>
    <property type="match status" value="1"/>
</dbReference>
<dbReference type="Proteomes" id="UP000830167">
    <property type="component" value="Chromosome"/>
</dbReference>
<name>A0ABY4CIW0_9BACL</name>
<dbReference type="EMBL" id="CP089291">
    <property type="protein sequence ID" value="UOF89959.1"/>
    <property type="molecule type" value="Genomic_DNA"/>
</dbReference>
<protein>
    <submittedName>
        <fullName evidence="1">Aspartyl-phosphate phosphatase Spo0E family protein</fullName>
    </submittedName>
</protein>
<dbReference type="InterPro" id="IPR018540">
    <property type="entry name" value="Spo0E-like"/>
</dbReference>
<dbReference type="InterPro" id="IPR036638">
    <property type="entry name" value="HLH_DNA-bd_sf"/>
</dbReference>
<reference evidence="1" key="1">
    <citation type="submission" date="2021-12" db="EMBL/GenBank/DDBJ databases">
        <title>Alicyclobacillaceae gen. nov., sp. nov., isolated from chalcocite enrichment system.</title>
        <authorList>
            <person name="Jiang Z."/>
        </authorList>
    </citation>
    <scope>NUCLEOTIDE SEQUENCE</scope>
    <source>
        <strain evidence="1">MYW30-H2</strain>
    </source>
</reference>
<sequence>MEEVVLEHVVESLRVYMMELANQTHDLGDAKVIAVSQMLDVCIVKLQRMKMTQFQHNKYHFAH</sequence>
<evidence type="ECO:0000313" key="2">
    <source>
        <dbReference type="Proteomes" id="UP000830167"/>
    </source>
</evidence>
<organism evidence="1 2">
    <name type="scientific">Fodinisporobacter ferrooxydans</name>
    <dbReference type="NCBI Taxonomy" id="2901836"/>
    <lineage>
        <taxon>Bacteria</taxon>
        <taxon>Bacillati</taxon>
        <taxon>Bacillota</taxon>
        <taxon>Bacilli</taxon>
        <taxon>Bacillales</taxon>
        <taxon>Alicyclobacillaceae</taxon>
        <taxon>Fodinisporobacter</taxon>
    </lineage>
</organism>